<dbReference type="SUPFAM" id="SSF51230">
    <property type="entry name" value="Single hybrid motif"/>
    <property type="match status" value="1"/>
</dbReference>
<dbReference type="PROSITE" id="PS50968">
    <property type="entry name" value="BIOTINYL_LIPOYL"/>
    <property type="match status" value="1"/>
</dbReference>
<accession>A0A4R9M2A0</accession>
<proteinExistence type="predicted"/>
<dbReference type="RefSeq" id="WP_135760191.1">
    <property type="nucleotide sequence ID" value="NZ_RQHW01000031.1"/>
</dbReference>
<dbReference type="Gene3D" id="2.40.50.100">
    <property type="match status" value="1"/>
</dbReference>
<evidence type="ECO:0000313" key="4">
    <source>
        <dbReference type="Proteomes" id="UP000298058"/>
    </source>
</evidence>
<name>A0A4R9M2A0_9LEPT</name>
<dbReference type="OrthoDB" id="337953at2"/>
<evidence type="ECO:0000313" key="3">
    <source>
        <dbReference type="EMBL" id="TGN19429.1"/>
    </source>
</evidence>
<dbReference type="PROSITE" id="PS00188">
    <property type="entry name" value="BIOTIN"/>
    <property type="match status" value="1"/>
</dbReference>
<dbReference type="InterPro" id="IPR001882">
    <property type="entry name" value="Biotin_BS"/>
</dbReference>
<sequence>MIHRFETNEGDISLIVSENQIKVIRKNAVNSVSIPPLSSRKDFFPAGGEIEFEDGRKLTYLPVGNEIFLHLSGETWSFKRKERELALATQNSPEIKSPMPGKIIQMLAEVGKKFKAGETILILEAMKMENAIKAPFDCKVNEILKKAGEIVQQDEPMVILDKIESEKT</sequence>
<protein>
    <submittedName>
        <fullName evidence="3">Acetyl-CoA carboxylase biotin carboxyl carrier protein subunit</fullName>
    </submittedName>
</protein>
<organism evidence="3 4">
    <name type="scientific">Leptospira idonii</name>
    <dbReference type="NCBI Taxonomy" id="1193500"/>
    <lineage>
        <taxon>Bacteria</taxon>
        <taxon>Pseudomonadati</taxon>
        <taxon>Spirochaetota</taxon>
        <taxon>Spirochaetia</taxon>
        <taxon>Leptospirales</taxon>
        <taxon>Leptospiraceae</taxon>
        <taxon>Leptospira</taxon>
    </lineage>
</organism>
<dbReference type="InterPro" id="IPR050709">
    <property type="entry name" value="Biotin_Carboxyl_Carrier/Decarb"/>
</dbReference>
<dbReference type="Pfam" id="PF00364">
    <property type="entry name" value="Biotin_lipoyl"/>
    <property type="match status" value="1"/>
</dbReference>
<dbReference type="Proteomes" id="UP000298058">
    <property type="component" value="Unassembled WGS sequence"/>
</dbReference>
<comment type="caution">
    <text evidence="3">The sequence shown here is derived from an EMBL/GenBank/DDBJ whole genome shotgun (WGS) entry which is preliminary data.</text>
</comment>
<dbReference type="InterPro" id="IPR000089">
    <property type="entry name" value="Biotin_lipoyl"/>
</dbReference>
<dbReference type="AlphaFoldDB" id="A0A4R9M2A0"/>
<keyword evidence="4" id="KW-1185">Reference proteome</keyword>
<dbReference type="EMBL" id="RQHW01000031">
    <property type="protein sequence ID" value="TGN19429.1"/>
    <property type="molecule type" value="Genomic_DNA"/>
</dbReference>
<dbReference type="FunFam" id="2.40.50.100:FF:000003">
    <property type="entry name" value="Acetyl-CoA carboxylase biotin carboxyl carrier protein"/>
    <property type="match status" value="1"/>
</dbReference>
<keyword evidence="1" id="KW-0092">Biotin</keyword>
<dbReference type="CDD" id="cd06850">
    <property type="entry name" value="biotinyl_domain"/>
    <property type="match status" value="1"/>
</dbReference>
<dbReference type="InterPro" id="IPR011053">
    <property type="entry name" value="Single_hybrid_motif"/>
</dbReference>
<gene>
    <name evidence="3" type="ORF">EHS15_08805</name>
</gene>
<reference evidence="3" key="1">
    <citation type="journal article" date="2019" name="PLoS Negl. Trop. Dis.">
        <title>Revisiting the worldwide diversity of Leptospira species in the environment.</title>
        <authorList>
            <person name="Vincent A.T."/>
            <person name="Schiettekatte O."/>
            <person name="Bourhy P."/>
            <person name="Veyrier F.J."/>
            <person name="Picardeau M."/>
        </authorList>
    </citation>
    <scope>NUCLEOTIDE SEQUENCE [LARGE SCALE GENOMIC DNA]</scope>
    <source>
        <strain evidence="3">201300427</strain>
    </source>
</reference>
<dbReference type="PANTHER" id="PTHR45266:SF3">
    <property type="entry name" value="OXALOACETATE DECARBOXYLASE ALPHA CHAIN"/>
    <property type="match status" value="1"/>
</dbReference>
<feature type="domain" description="Lipoyl-binding" evidence="2">
    <location>
        <begin position="87"/>
        <end position="161"/>
    </location>
</feature>
<evidence type="ECO:0000259" key="2">
    <source>
        <dbReference type="PROSITE" id="PS50968"/>
    </source>
</evidence>
<evidence type="ECO:0000256" key="1">
    <source>
        <dbReference type="ARBA" id="ARBA00023267"/>
    </source>
</evidence>
<dbReference type="PANTHER" id="PTHR45266">
    <property type="entry name" value="OXALOACETATE DECARBOXYLASE ALPHA CHAIN"/>
    <property type="match status" value="1"/>
</dbReference>